<dbReference type="PANTHER" id="PTHR21266">
    <property type="entry name" value="IRON-SULFUR DOMAIN CONTAINING PROTEIN"/>
    <property type="match status" value="1"/>
</dbReference>
<dbReference type="CDD" id="cd03469">
    <property type="entry name" value="Rieske_RO_Alpha_N"/>
    <property type="match status" value="1"/>
</dbReference>
<proteinExistence type="predicted"/>
<dbReference type="AlphaFoldDB" id="A0A932EQ51"/>
<dbReference type="Gene3D" id="2.102.10.10">
    <property type="entry name" value="Rieske [2Fe-2S] iron-sulphur domain"/>
    <property type="match status" value="1"/>
</dbReference>
<dbReference type="Gene3D" id="3.90.380.10">
    <property type="entry name" value="Naphthalene 1,2-dioxygenase Alpha Subunit, Chain A, domain 1"/>
    <property type="match status" value="1"/>
</dbReference>
<comment type="caution">
    <text evidence="7">The sequence shown here is derived from an EMBL/GenBank/DDBJ whole genome shotgun (WGS) entry which is preliminary data.</text>
</comment>
<dbReference type="Pfam" id="PF19112">
    <property type="entry name" value="VanA_C"/>
    <property type="match status" value="1"/>
</dbReference>
<reference evidence="7" key="1">
    <citation type="submission" date="2020-07" db="EMBL/GenBank/DDBJ databases">
        <title>Huge and variable diversity of episymbiotic CPR bacteria and DPANN archaea in groundwater ecosystems.</title>
        <authorList>
            <person name="He C.Y."/>
            <person name="Keren R."/>
            <person name="Whittaker M."/>
            <person name="Farag I.F."/>
            <person name="Doudna J."/>
            <person name="Cate J.H.D."/>
            <person name="Banfield J.F."/>
        </authorList>
    </citation>
    <scope>NUCLEOTIDE SEQUENCE</scope>
    <source>
        <strain evidence="7">NC_groundwater_580_Pr5_B-0.1um_64_19</strain>
    </source>
</reference>
<dbReference type="EMBL" id="JACPNR010000011">
    <property type="protein sequence ID" value="MBI2678957.1"/>
    <property type="molecule type" value="Genomic_DNA"/>
</dbReference>
<feature type="domain" description="Rieske" evidence="6">
    <location>
        <begin position="6"/>
        <end position="113"/>
    </location>
</feature>
<evidence type="ECO:0000313" key="8">
    <source>
        <dbReference type="Proteomes" id="UP000779809"/>
    </source>
</evidence>
<evidence type="ECO:0000256" key="3">
    <source>
        <dbReference type="ARBA" id="ARBA00023002"/>
    </source>
</evidence>
<gene>
    <name evidence="7" type="ORF">HYX28_09260</name>
</gene>
<keyword evidence="5" id="KW-0411">Iron-sulfur</keyword>
<dbReference type="Pfam" id="PF00355">
    <property type="entry name" value="Rieske"/>
    <property type="match status" value="1"/>
</dbReference>
<dbReference type="Proteomes" id="UP000779809">
    <property type="component" value="Unassembled WGS sequence"/>
</dbReference>
<dbReference type="InterPro" id="IPR017941">
    <property type="entry name" value="Rieske_2Fe-2S"/>
</dbReference>
<keyword evidence="1" id="KW-0001">2Fe-2S</keyword>
<evidence type="ECO:0000256" key="5">
    <source>
        <dbReference type="ARBA" id="ARBA00023014"/>
    </source>
</evidence>
<evidence type="ECO:0000313" key="7">
    <source>
        <dbReference type="EMBL" id="MBI2678957.1"/>
    </source>
</evidence>
<protein>
    <submittedName>
        <fullName evidence="7">Rieske 2Fe-2S domain-containing protein</fullName>
    </submittedName>
</protein>
<dbReference type="SUPFAM" id="SSF50022">
    <property type="entry name" value="ISP domain"/>
    <property type="match status" value="1"/>
</dbReference>
<dbReference type="InterPro" id="IPR050584">
    <property type="entry name" value="Cholesterol_7-desaturase"/>
</dbReference>
<name>A0A932EQ51_9BACT</name>
<organism evidence="7 8">
    <name type="scientific">Candidatus Korobacter versatilis</name>
    <dbReference type="NCBI Taxonomy" id="658062"/>
    <lineage>
        <taxon>Bacteria</taxon>
        <taxon>Pseudomonadati</taxon>
        <taxon>Acidobacteriota</taxon>
        <taxon>Terriglobia</taxon>
        <taxon>Terriglobales</taxon>
        <taxon>Candidatus Korobacteraceae</taxon>
        <taxon>Candidatus Korobacter</taxon>
    </lineage>
</organism>
<accession>A0A932EQ51</accession>
<evidence type="ECO:0000256" key="1">
    <source>
        <dbReference type="ARBA" id="ARBA00022714"/>
    </source>
</evidence>
<dbReference type="GO" id="GO:0016491">
    <property type="term" value="F:oxidoreductase activity"/>
    <property type="evidence" value="ECO:0007669"/>
    <property type="project" value="UniProtKB-KW"/>
</dbReference>
<keyword evidence="4" id="KW-0408">Iron</keyword>
<sequence length="349" mass="40050">MLTGFWYRALRSEEVRPRQLVPVMLIEVPLVCGRTDSGQAFAMRDNCPHRGIPLSYGWFDGQNVQCSYHGWKFDACSAQCVEIPSLTRDDKLDPNKIRAGHFHCEERDGYLWVFIPDPGTSGEANAPAPVLPTFSENYRRTHLWAELPSNVDHGIIGLMDPAHGPFVHSAWWWRKRDSIHEKEKHFEHIPLGFRMSAHVPSKNSAPYKLLKWYAGDADVTTTIDFVLPNLRYETIRAGKYWFASLTTVTPITRDRCRIDVAAAWNIFLHVPLAMTIARHFGKQFVEQDRQTMVQQAQGLKHNPSLMLIDDADKPAKWYFQLKASHLESKRTGQPFKHPLAGPVTLHWRS</sequence>
<evidence type="ECO:0000256" key="2">
    <source>
        <dbReference type="ARBA" id="ARBA00022723"/>
    </source>
</evidence>
<dbReference type="InterPro" id="IPR036922">
    <property type="entry name" value="Rieske_2Fe-2S_sf"/>
</dbReference>
<keyword evidence="2" id="KW-0479">Metal-binding</keyword>
<dbReference type="PANTHER" id="PTHR21266:SF60">
    <property type="entry name" value="3-KETOSTEROID-9-ALPHA-MONOOXYGENASE, OXYGENASE COMPONENT"/>
    <property type="match status" value="1"/>
</dbReference>
<dbReference type="InterPro" id="IPR044043">
    <property type="entry name" value="VanA_C_cat"/>
</dbReference>
<dbReference type="GO" id="GO:0051537">
    <property type="term" value="F:2 iron, 2 sulfur cluster binding"/>
    <property type="evidence" value="ECO:0007669"/>
    <property type="project" value="UniProtKB-KW"/>
</dbReference>
<evidence type="ECO:0000256" key="4">
    <source>
        <dbReference type="ARBA" id="ARBA00023004"/>
    </source>
</evidence>
<dbReference type="PROSITE" id="PS51296">
    <property type="entry name" value="RIESKE"/>
    <property type="match status" value="1"/>
</dbReference>
<dbReference type="GO" id="GO:0046872">
    <property type="term" value="F:metal ion binding"/>
    <property type="evidence" value="ECO:0007669"/>
    <property type="project" value="UniProtKB-KW"/>
</dbReference>
<dbReference type="SUPFAM" id="SSF55961">
    <property type="entry name" value="Bet v1-like"/>
    <property type="match status" value="1"/>
</dbReference>
<keyword evidence="3" id="KW-0560">Oxidoreductase</keyword>
<evidence type="ECO:0000259" key="6">
    <source>
        <dbReference type="PROSITE" id="PS51296"/>
    </source>
</evidence>